<evidence type="ECO:0000313" key="2">
    <source>
        <dbReference type="EnsemblPlants" id="Kaladp0011s0608.1.v1.1.CDS.1"/>
    </source>
</evidence>
<organism evidence="2 3">
    <name type="scientific">Kalanchoe fedtschenkoi</name>
    <name type="common">Lavender scallops</name>
    <name type="synonym">South American air plant</name>
    <dbReference type="NCBI Taxonomy" id="63787"/>
    <lineage>
        <taxon>Eukaryota</taxon>
        <taxon>Viridiplantae</taxon>
        <taxon>Streptophyta</taxon>
        <taxon>Embryophyta</taxon>
        <taxon>Tracheophyta</taxon>
        <taxon>Spermatophyta</taxon>
        <taxon>Magnoliopsida</taxon>
        <taxon>eudicotyledons</taxon>
        <taxon>Gunneridae</taxon>
        <taxon>Pentapetalae</taxon>
        <taxon>Saxifragales</taxon>
        <taxon>Crassulaceae</taxon>
        <taxon>Kalanchoe</taxon>
    </lineage>
</organism>
<sequence>MQINYKWAVHLGLPVLSIVELLFCICPICRRWKEAKLSKKLGLPDIGFETSKIKQKIMNNKRRWS</sequence>
<reference evidence="2" key="1">
    <citation type="submission" date="2021-01" db="UniProtKB">
        <authorList>
            <consortium name="EnsemblPlants"/>
        </authorList>
    </citation>
    <scope>IDENTIFICATION</scope>
</reference>
<dbReference type="AlphaFoldDB" id="A0A7N0SX69"/>
<dbReference type="EnsemblPlants" id="Kaladp0011s0608.1.v1.1">
    <property type="protein sequence ID" value="Kaladp0011s0608.1.v1.1.CDS.1"/>
    <property type="gene ID" value="Kaladp0011s0608.v1.1"/>
</dbReference>
<keyword evidence="1" id="KW-0472">Membrane</keyword>
<evidence type="ECO:0000256" key="1">
    <source>
        <dbReference type="SAM" id="Phobius"/>
    </source>
</evidence>
<keyword evidence="1" id="KW-0812">Transmembrane</keyword>
<feature type="transmembrane region" description="Helical" evidence="1">
    <location>
        <begin position="12"/>
        <end position="30"/>
    </location>
</feature>
<dbReference type="Proteomes" id="UP000594263">
    <property type="component" value="Unplaced"/>
</dbReference>
<keyword evidence="3" id="KW-1185">Reference proteome</keyword>
<name>A0A7N0SX69_KALFE</name>
<protein>
    <submittedName>
        <fullName evidence="2">Uncharacterized protein</fullName>
    </submittedName>
</protein>
<dbReference type="Gramene" id="Kaladp0011s0608.1.v1.1">
    <property type="protein sequence ID" value="Kaladp0011s0608.1.v1.1.CDS.1"/>
    <property type="gene ID" value="Kaladp0011s0608.v1.1"/>
</dbReference>
<evidence type="ECO:0000313" key="3">
    <source>
        <dbReference type="Proteomes" id="UP000594263"/>
    </source>
</evidence>
<keyword evidence="1" id="KW-1133">Transmembrane helix</keyword>
<proteinExistence type="predicted"/>
<accession>A0A7N0SX69</accession>